<evidence type="ECO:0000313" key="4">
    <source>
        <dbReference type="Proteomes" id="UP000311382"/>
    </source>
</evidence>
<dbReference type="Pfam" id="PF03407">
    <property type="entry name" value="Nucleotid_trans"/>
    <property type="match status" value="1"/>
</dbReference>
<dbReference type="AlphaFoldDB" id="A0A5C5FYK0"/>
<protein>
    <recommendedName>
        <fullName evidence="2">Nucleotide-diphospho-sugar transferase domain-containing protein</fullName>
    </recommendedName>
</protein>
<feature type="domain" description="Nucleotide-diphospho-sugar transferase" evidence="2">
    <location>
        <begin position="274"/>
        <end position="456"/>
    </location>
</feature>
<reference evidence="3 4" key="1">
    <citation type="submission" date="2019-03" db="EMBL/GenBank/DDBJ databases">
        <title>Rhodosporidium diobovatum UCD-FST 08-225 genome sequencing, assembly, and annotation.</title>
        <authorList>
            <person name="Fakankun I.U."/>
            <person name="Fristensky B."/>
            <person name="Levin D.B."/>
        </authorList>
    </citation>
    <scope>NUCLEOTIDE SEQUENCE [LARGE SCALE GENOMIC DNA]</scope>
    <source>
        <strain evidence="3 4">UCD-FST 08-225</strain>
    </source>
</reference>
<dbReference type="EMBL" id="SOZI01000034">
    <property type="protein sequence ID" value="TNY21910.1"/>
    <property type="molecule type" value="Genomic_DNA"/>
</dbReference>
<accession>A0A5C5FYK0</accession>
<evidence type="ECO:0000313" key="3">
    <source>
        <dbReference type="EMBL" id="TNY21910.1"/>
    </source>
</evidence>
<proteinExistence type="predicted"/>
<sequence>MARLGLEAKYSTHKPRYSLYQAPRSPSISLPPPSTHRLGLGGGSDPSSFPATPAALLHTFASLSPRAKKLFAAAIAAILLLGAPLVRQVGDRGHDPSLSGQSGVQIWSAAPPPVPAERCAPDGTPRAGLFRPLASAASNDPSVSFSSYLNSHFGPPTRPLSQQPHVWLTMADTLWAQTGTAALHAFVERLNSERRARYGRREGGVRDTKLVVMCLDDGCVDEVAKYKDAHGRDAGGGFAYGGYKWNRPDKILSVSLSPLRSIMRAESTVRRAVISSVTNGFISTTRSVSTWPKLAAFIEVLPHRDLFFVDSDVTFRYDPYPYMEPYMETHDIVAQENDSWDHFNTGASRWMWIRHSQAASDAWREVLKMDLVKTSRDQNNFNEVLGTALLRQHTDGGDPRRKPLLADFTAKNGLRVHVLDDNVFRSHHFEIDRPYAARDQSVYLHMTCGDDTRTKVYVAKAQGFWSDVSGYYSQPPPLLTVDHLSGERDDVEQLFKILLMAAHYSSRTLLPPTHATFLDLPSSSSSTSHQTRRIYSSFPVPHISDALDLPIVEPRYPAWAARELAGGSVLGSGNASVEGGEEGTRLRVDVQWTGAELRRRHGKIASLAEVVELDLRHTTTLTSFLSLLRSPAFAHARAPVVKLVNFDWPGAAHWRNWELPRALDHVQTCDELEKLPACDAICRGSKKGVKVDERWPDWDEIVGASDGDEGE</sequence>
<evidence type="ECO:0000256" key="1">
    <source>
        <dbReference type="SAM" id="MobiDB-lite"/>
    </source>
</evidence>
<dbReference type="Proteomes" id="UP000311382">
    <property type="component" value="Unassembled WGS sequence"/>
</dbReference>
<name>A0A5C5FYK0_9BASI</name>
<feature type="region of interest" description="Disordered" evidence="1">
    <location>
        <begin position="21"/>
        <end position="46"/>
    </location>
</feature>
<evidence type="ECO:0000259" key="2">
    <source>
        <dbReference type="Pfam" id="PF03407"/>
    </source>
</evidence>
<organism evidence="3 4">
    <name type="scientific">Rhodotorula diobovata</name>
    <dbReference type="NCBI Taxonomy" id="5288"/>
    <lineage>
        <taxon>Eukaryota</taxon>
        <taxon>Fungi</taxon>
        <taxon>Dikarya</taxon>
        <taxon>Basidiomycota</taxon>
        <taxon>Pucciniomycotina</taxon>
        <taxon>Microbotryomycetes</taxon>
        <taxon>Sporidiobolales</taxon>
        <taxon>Sporidiobolaceae</taxon>
        <taxon>Rhodotorula</taxon>
    </lineage>
</organism>
<keyword evidence="4" id="KW-1185">Reference proteome</keyword>
<dbReference type="InterPro" id="IPR005069">
    <property type="entry name" value="Nucl-diP-sugar_transferase"/>
</dbReference>
<dbReference type="OrthoDB" id="5273213at2759"/>
<comment type="caution">
    <text evidence="3">The sequence shown here is derived from an EMBL/GenBank/DDBJ whole genome shotgun (WGS) entry which is preliminary data.</text>
</comment>
<gene>
    <name evidence="3" type="ORF">DMC30DRAFT_375024</name>
</gene>